<dbReference type="EMBL" id="CP001807">
    <property type="protein sequence ID" value="ACY49409.1"/>
    <property type="molecule type" value="Genomic_DNA"/>
</dbReference>
<reference evidence="4 5" key="1">
    <citation type="journal article" date="2009" name="Stand. Genomic Sci.">
        <title>Complete genome sequence of Rhodothermus marinus type strain (R-10).</title>
        <authorList>
            <person name="Nolan M."/>
            <person name="Tindall B.J."/>
            <person name="Pomrenke H."/>
            <person name="Lapidus A."/>
            <person name="Copeland A."/>
            <person name="Glavina Del Rio T."/>
            <person name="Lucas S."/>
            <person name="Chen F."/>
            <person name="Tice H."/>
            <person name="Cheng J.F."/>
            <person name="Saunders E."/>
            <person name="Han C."/>
            <person name="Bruce D."/>
            <person name="Goodwin L."/>
            <person name="Chain P."/>
            <person name="Pitluck S."/>
            <person name="Ovchinikova G."/>
            <person name="Pati A."/>
            <person name="Ivanova N."/>
            <person name="Mavromatis K."/>
            <person name="Chen A."/>
            <person name="Palaniappan K."/>
            <person name="Land M."/>
            <person name="Hauser L."/>
            <person name="Chang Y.J."/>
            <person name="Jeffries C.D."/>
            <person name="Brettin T."/>
            <person name="Goker M."/>
            <person name="Bristow J."/>
            <person name="Eisen J.A."/>
            <person name="Markowitz V."/>
            <person name="Hugenholtz P."/>
            <person name="Kyrpides N.C."/>
            <person name="Klenk H.P."/>
            <person name="Detter J.C."/>
        </authorList>
    </citation>
    <scope>NUCLEOTIDE SEQUENCE [LARGE SCALE GENOMIC DNA]</scope>
    <source>
        <strain evidence="5">ATCC 43812 / DSM 4252 / R-10</strain>
    </source>
</reference>
<feature type="signal peptide" evidence="2">
    <location>
        <begin position="1"/>
        <end position="36"/>
    </location>
</feature>
<dbReference type="AlphaFoldDB" id="D0MFS0"/>
<keyword evidence="1 2" id="KW-0732">Signal</keyword>
<evidence type="ECO:0000313" key="5">
    <source>
        <dbReference type="Proteomes" id="UP000002221"/>
    </source>
</evidence>
<protein>
    <recommendedName>
        <fullName evidence="3">Uncharacterized protein TP-0789 domain-containing protein</fullName>
    </recommendedName>
</protein>
<dbReference type="InterPro" id="IPR033399">
    <property type="entry name" value="TP_0789-like"/>
</dbReference>
<dbReference type="eggNOG" id="COG2834">
    <property type="taxonomic scope" value="Bacteria"/>
</dbReference>
<gene>
    <name evidence="4" type="ordered locus">Rmar_2533</name>
</gene>
<dbReference type="STRING" id="518766.Rmar_2533"/>
<dbReference type="OrthoDB" id="9803781at2"/>
<keyword evidence="5" id="KW-1185">Reference proteome</keyword>
<dbReference type="Pfam" id="PF17131">
    <property type="entry name" value="LolA_like"/>
    <property type="match status" value="1"/>
</dbReference>
<name>D0MFS0_RHOM4</name>
<dbReference type="KEGG" id="rmr:Rmar_2533"/>
<sequence length="264" mass="30967">MESNQPYPASQKGHGRCYPWLFLWLLAAVAVRPAPAQEVDPVALVRAAEEAIKGKTSHAVLEMTVVTPDYRRTRRLEAWWEGNEKALIVTLEPPREAGNRTLKRGNELWMYLRETETTIKIPPSMMLQSWMGSDFTYDDLVRESNPVRDYHIRLLRTDTLDGVPCYVLELVPKPEAAVVWGKLLYWIRRPDRLPARIEYYSEQGERVRTFTFHDVRRMGGRRLPTRWVMHNEREPGRYTEIRLLSVEFDIPIPEEIFSFRALEQ</sequence>
<evidence type="ECO:0000256" key="1">
    <source>
        <dbReference type="ARBA" id="ARBA00022729"/>
    </source>
</evidence>
<accession>D0MFS0</accession>
<evidence type="ECO:0000259" key="3">
    <source>
        <dbReference type="Pfam" id="PF17131"/>
    </source>
</evidence>
<dbReference type="Proteomes" id="UP000002221">
    <property type="component" value="Chromosome"/>
</dbReference>
<evidence type="ECO:0000256" key="2">
    <source>
        <dbReference type="SAM" id="SignalP"/>
    </source>
</evidence>
<dbReference type="InterPro" id="IPR029046">
    <property type="entry name" value="LolA/LolB/LppX"/>
</dbReference>
<dbReference type="HOGENOM" id="CLU_074356_2_0_10"/>
<dbReference type="PANTHER" id="PTHR37507">
    <property type="entry name" value="SPORULATION PROTEIN YDCC"/>
    <property type="match status" value="1"/>
</dbReference>
<dbReference type="Gene3D" id="2.50.20.10">
    <property type="entry name" value="Lipoprotein localisation LolA/LolB/LppX"/>
    <property type="match status" value="1"/>
</dbReference>
<feature type="domain" description="Uncharacterized protein TP-0789" evidence="3">
    <location>
        <begin position="82"/>
        <end position="264"/>
    </location>
</feature>
<dbReference type="PANTHER" id="PTHR37507:SF2">
    <property type="entry name" value="SPORULATION PROTEIN YDCC"/>
    <property type="match status" value="1"/>
</dbReference>
<proteinExistence type="predicted"/>
<dbReference type="InterPro" id="IPR052944">
    <property type="entry name" value="Sporulation_related"/>
</dbReference>
<feature type="chain" id="PRO_5003010891" description="Uncharacterized protein TP-0789 domain-containing protein" evidence="2">
    <location>
        <begin position="37"/>
        <end position="264"/>
    </location>
</feature>
<dbReference type="RefSeq" id="WP_012845019.1">
    <property type="nucleotide sequence ID" value="NC_013501.1"/>
</dbReference>
<dbReference type="CDD" id="cd16329">
    <property type="entry name" value="LolA_like"/>
    <property type="match status" value="1"/>
</dbReference>
<dbReference type="SUPFAM" id="SSF89392">
    <property type="entry name" value="Prokaryotic lipoproteins and lipoprotein localization factors"/>
    <property type="match status" value="1"/>
</dbReference>
<organism evidence="4 5">
    <name type="scientific">Rhodothermus marinus (strain ATCC 43812 / DSM 4252 / R-10)</name>
    <name type="common">Rhodothermus obamensis</name>
    <dbReference type="NCBI Taxonomy" id="518766"/>
    <lineage>
        <taxon>Bacteria</taxon>
        <taxon>Pseudomonadati</taxon>
        <taxon>Rhodothermota</taxon>
        <taxon>Rhodothermia</taxon>
        <taxon>Rhodothermales</taxon>
        <taxon>Rhodothermaceae</taxon>
        <taxon>Rhodothermus</taxon>
    </lineage>
</organism>
<evidence type="ECO:0000313" key="4">
    <source>
        <dbReference type="EMBL" id="ACY49409.1"/>
    </source>
</evidence>